<dbReference type="AlphaFoldDB" id="A0A6V8LTA7"/>
<dbReference type="EMBL" id="BLTE01000020">
    <property type="protein sequence ID" value="GFK95702.1"/>
    <property type="molecule type" value="Genomic_DNA"/>
</dbReference>
<reference evidence="2 3" key="2">
    <citation type="submission" date="2020-05" db="EMBL/GenBank/DDBJ databases">
        <title>Draft genome sequence of Desulfovibrio sp. strainFSS-1.</title>
        <authorList>
            <person name="Shimoshige H."/>
            <person name="Kobayashi H."/>
            <person name="Maekawa T."/>
        </authorList>
    </citation>
    <scope>NUCLEOTIDE SEQUENCE [LARGE SCALE GENOMIC DNA]</scope>
    <source>
        <strain evidence="2 3">SIID29052-01</strain>
    </source>
</reference>
<evidence type="ECO:0000313" key="2">
    <source>
        <dbReference type="EMBL" id="GFK95702.1"/>
    </source>
</evidence>
<keyword evidence="3" id="KW-1185">Reference proteome</keyword>
<feature type="region of interest" description="Disordered" evidence="1">
    <location>
        <begin position="1"/>
        <end position="33"/>
    </location>
</feature>
<gene>
    <name evidence="2" type="ORF">NNJEOMEG_03570</name>
</gene>
<protein>
    <recommendedName>
        <fullName evidence="4">S1 motif domain-containing protein</fullName>
    </recommendedName>
</protein>
<organism evidence="2 3">
    <name type="scientific">Fundidesulfovibrio magnetotacticus</name>
    <dbReference type="NCBI Taxonomy" id="2730080"/>
    <lineage>
        <taxon>Bacteria</taxon>
        <taxon>Pseudomonadati</taxon>
        <taxon>Thermodesulfobacteriota</taxon>
        <taxon>Desulfovibrionia</taxon>
        <taxon>Desulfovibrionales</taxon>
        <taxon>Desulfovibrionaceae</taxon>
        <taxon>Fundidesulfovibrio</taxon>
    </lineage>
</organism>
<evidence type="ECO:0000256" key="1">
    <source>
        <dbReference type="SAM" id="MobiDB-lite"/>
    </source>
</evidence>
<comment type="caution">
    <text evidence="2">The sequence shown here is derived from an EMBL/GenBank/DDBJ whole genome shotgun (WGS) entry which is preliminary data.</text>
</comment>
<feature type="compositionally biased region" description="Basic and acidic residues" evidence="1">
    <location>
        <begin position="16"/>
        <end position="25"/>
    </location>
</feature>
<accession>A0A6V8LTA7</accession>
<dbReference type="RefSeq" id="WP_173086842.1">
    <property type="nucleotide sequence ID" value="NZ_BLTE01000020.1"/>
</dbReference>
<dbReference type="Proteomes" id="UP000494245">
    <property type="component" value="Unassembled WGS sequence"/>
</dbReference>
<sequence>MRVHGRSTSFGSGGEQRGRERSERFRKAHKPGQKVRGTVVEWQGEGLAWVEIDGHRLLAQVSPDSRLGRERGFLIVSLAPDIVLRELPARTSGLDVVV</sequence>
<reference evidence="2 3" key="1">
    <citation type="submission" date="2020-04" db="EMBL/GenBank/DDBJ databases">
        <authorList>
            <consortium name="Desulfovibrio sp. FSS-1 genome sequencing consortium"/>
            <person name="Shimoshige H."/>
            <person name="Kobayashi H."/>
            <person name="Maekawa T."/>
        </authorList>
    </citation>
    <scope>NUCLEOTIDE SEQUENCE [LARGE SCALE GENOMIC DNA]</scope>
    <source>
        <strain evidence="2 3">SIID29052-01</strain>
    </source>
</reference>
<evidence type="ECO:0000313" key="3">
    <source>
        <dbReference type="Proteomes" id="UP000494245"/>
    </source>
</evidence>
<proteinExistence type="predicted"/>
<name>A0A6V8LTA7_9BACT</name>
<evidence type="ECO:0008006" key="4">
    <source>
        <dbReference type="Google" id="ProtNLM"/>
    </source>
</evidence>